<dbReference type="InterPro" id="IPR025595">
    <property type="entry name" value="PterinBD-DUF4346"/>
</dbReference>
<dbReference type="STRING" id="317619.GCA_000332315_02468"/>
<keyword evidence="6" id="KW-1185">Reference proteome</keyword>
<evidence type="ECO:0000313" key="5">
    <source>
        <dbReference type="EMBL" id="KKI99415.1"/>
    </source>
</evidence>
<gene>
    <name evidence="5" type="ORF">PROH_16430</name>
</gene>
<dbReference type="GO" id="GO:0005829">
    <property type="term" value="C:cytosol"/>
    <property type="evidence" value="ECO:0007669"/>
    <property type="project" value="TreeGrafter"/>
</dbReference>
<feature type="domain" description="Thymidylate synthase/dCMP hydroxymethylase" evidence="3">
    <location>
        <begin position="299"/>
        <end position="430"/>
    </location>
</feature>
<evidence type="ECO:0000313" key="6">
    <source>
        <dbReference type="Proteomes" id="UP000034681"/>
    </source>
</evidence>
<keyword evidence="2" id="KW-0808">Transferase</keyword>
<name>A0A0M2PSB6_PROHO</name>
<dbReference type="InterPro" id="IPR023451">
    <property type="entry name" value="Thymidate_synth/dCMP_Mease_dom"/>
</dbReference>
<dbReference type="SUPFAM" id="SSF55831">
    <property type="entry name" value="Thymidylate synthase/dCMP hydroxymethylase"/>
    <property type="match status" value="1"/>
</dbReference>
<evidence type="ECO:0000256" key="2">
    <source>
        <dbReference type="ARBA" id="ARBA00022679"/>
    </source>
</evidence>
<organism evidence="5 6">
    <name type="scientific">Prochlorothrix hollandica PCC 9006 = CALU 1027</name>
    <dbReference type="NCBI Taxonomy" id="317619"/>
    <lineage>
        <taxon>Bacteria</taxon>
        <taxon>Bacillati</taxon>
        <taxon>Cyanobacteriota</taxon>
        <taxon>Cyanophyceae</taxon>
        <taxon>Prochlorotrichales</taxon>
        <taxon>Prochlorotrichaceae</taxon>
        <taxon>Prochlorothrix</taxon>
    </lineage>
</organism>
<keyword evidence="1" id="KW-0489">Methyltransferase</keyword>
<reference evidence="5" key="1">
    <citation type="submission" date="2012-04" db="EMBL/GenBank/DDBJ databases">
        <authorList>
            <person name="Borisov I.G."/>
            <person name="Ivanikova N.V."/>
            <person name="Pinevich A.V."/>
        </authorList>
    </citation>
    <scope>NUCLEOTIDE SEQUENCE</scope>
    <source>
        <strain evidence="5">CALU 1027</strain>
    </source>
</reference>
<dbReference type="GO" id="GO:0032259">
    <property type="term" value="P:methylation"/>
    <property type="evidence" value="ECO:0007669"/>
    <property type="project" value="UniProtKB-KW"/>
</dbReference>
<dbReference type="AlphaFoldDB" id="A0A0M2PSB6"/>
<dbReference type="GO" id="GO:0006231">
    <property type="term" value="P:dTMP biosynthetic process"/>
    <property type="evidence" value="ECO:0007669"/>
    <property type="project" value="TreeGrafter"/>
</dbReference>
<dbReference type="EMBL" id="AJTX02000006">
    <property type="protein sequence ID" value="KKI99415.1"/>
    <property type="molecule type" value="Genomic_DNA"/>
</dbReference>
<dbReference type="RefSeq" id="WP_026099565.1">
    <property type="nucleotide sequence ID" value="NZ_KB235937.1"/>
</dbReference>
<dbReference type="PANTHER" id="PTHR11548:SF1">
    <property type="entry name" value="THYMIDYLATE SYNTHASE 1"/>
    <property type="match status" value="1"/>
</dbReference>
<protein>
    <submittedName>
        <fullName evidence="5">Thymidylate synthase</fullName>
    </submittedName>
</protein>
<comment type="caution">
    <text evidence="5">The sequence shown here is derived from an EMBL/GenBank/DDBJ whole genome shotgun (WGS) entry which is preliminary data.</text>
</comment>
<dbReference type="InterPro" id="IPR045097">
    <property type="entry name" value="Thymidate_synth/dCMP_Mease"/>
</dbReference>
<dbReference type="CDD" id="cd00351">
    <property type="entry name" value="TS_Pyrimidine_HMase"/>
    <property type="match status" value="1"/>
</dbReference>
<dbReference type="eggNOG" id="COG0207">
    <property type="taxonomic scope" value="Bacteria"/>
</dbReference>
<dbReference type="GO" id="GO:0004799">
    <property type="term" value="F:thymidylate synthase activity"/>
    <property type="evidence" value="ECO:0007669"/>
    <property type="project" value="TreeGrafter"/>
</dbReference>
<accession>A0A0M2PSB6</accession>
<proteinExistence type="predicted"/>
<evidence type="ECO:0000259" key="3">
    <source>
        <dbReference type="Pfam" id="PF00303"/>
    </source>
</evidence>
<dbReference type="Pfam" id="PF00303">
    <property type="entry name" value="Thymidylat_synt"/>
    <property type="match status" value="1"/>
</dbReference>
<dbReference type="PANTHER" id="PTHR11548">
    <property type="entry name" value="THYMIDYLATE SYNTHASE 1"/>
    <property type="match status" value="1"/>
</dbReference>
<evidence type="ECO:0000256" key="1">
    <source>
        <dbReference type="ARBA" id="ARBA00022603"/>
    </source>
</evidence>
<sequence>MIMADISPPAPYIPHYKPNQVLRGSGSVVIVTGWTVRHTVAKALNPQDYGAIGQLYSPTRGISLLLRNLLANPQVRDLVILSATKEDRNAGGCQCLLDFFTWGFEAGFSDTGAACWLIRGPGEAIGTGDTATREPRTPDETDRPTIRGYIDAEIAATALEQLRQQVRPHGVTTLGEAIAAVHACNQSPTAAPWGSPQFFPLTEPTPTVFPGPRYGHRIEGKTIAETWVRLIHRIKTTGTLRPTGYDGQWQELIDLVAIVTAEPEGFYFPEPNYLPCDRPFIQDYIAQILEDAPYREGVKYTYGQRLRSWFGRDQIEQVVQKLVGEIDAASAVMSLWDAKDHETGGSPCLNHIWVRVVAGELSLTALFRSNDMFSAWPANAMGLRALQHHIRDRIAQESDYDLTLGPLITISQSAHIYDDTWDNADRLIADQYARLHETPDFADPAGNFLVEVEGAEIQVTHTTGGSGEVVQRYRGKQPLRLLRQICQGSPMVRPDHAGYLGLELQKAAICLKTGQIYQQDRELSQ</sequence>
<dbReference type="Gene3D" id="3.30.572.10">
    <property type="entry name" value="Thymidylate synthase/dCMP hydroxymethylase domain"/>
    <property type="match status" value="1"/>
</dbReference>
<dbReference type="InterPro" id="IPR036926">
    <property type="entry name" value="Thymidate_synth/dCMP_Mease_sf"/>
</dbReference>
<dbReference type="Pfam" id="PF14251">
    <property type="entry name" value="PterinBD-DUF4346"/>
    <property type="match status" value="1"/>
</dbReference>
<feature type="domain" description="DUF4346" evidence="4">
    <location>
        <begin position="443"/>
        <end position="520"/>
    </location>
</feature>
<evidence type="ECO:0000259" key="4">
    <source>
        <dbReference type="Pfam" id="PF14251"/>
    </source>
</evidence>
<dbReference type="Proteomes" id="UP000034681">
    <property type="component" value="Unassembled WGS sequence"/>
</dbReference>